<protein>
    <submittedName>
        <fullName evidence="10">Uncharacterized protein</fullName>
    </submittedName>
</protein>
<dbReference type="AlphaFoldDB" id="A0A835M920"/>
<dbReference type="GO" id="GO:0003676">
    <property type="term" value="F:nucleic acid binding"/>
    <property type="evidence" value="ECO:0007669"/>
    <property type="project" value="InterPro"/>
</dbReference>
<feature type="domain" description="C2H2-type" evidence="8">
    <location>
        <begin position="434"/>
        <end position="458"/>
    </location>
</feature>
<feature type="domain" description="C2H2-type" evidence="8">
    <location>
        <begin position="160"/>
        <end position="184"/>
    </location>
</feature>
<comment type="caution">
    <text evidence="10">The sequence shown here is derived from an EMBL/GenBank/DDBJ whole genome shotgun (WGS) entry which is preliminary data.</text>
</comment>
<feature type="compositionally biased region" description="Polar residues" evidence="7">
    <location>
        <begin position="374"/>
        <end position="383"/>
    </location>
</feature>
<dbReference type="GO" id="GO:0005634">
    <property type="term" value="C:nucleus"/>
    <property type="evidence" value="ECO:0007669"/>
    <property type="project" value="UniProtKB-SubCell"/>
</dbReference>
<evidence type="ECO:0000256" key="6">
    <source>
        <dbReference type="ARBA" id="ARBA00023242"/>
    </source>
</evidence>
<feature type="domain" description="U1-type" evidence="9">
    <location>
        <begin position="258"/>
        <end position="292"/>
    </location>
</feature>
<feature type="domain" description="U1-type" evidence="9">
    <location>
        <begin position="330"/>
        <end position="364"/>
    </location>
</feature>
<proteinExistence type="predicted"/>
<dbReference type="InterPro" id="IPR036236">
    <property type="entry name" value="Znf_C2H2_sf"/>
</dbReference>
<dbReference type="Pfam" id="PF12874">
    <property type="entry name" value="zf-met"/>
    <property type="match status" value="4"/>
</dbReference>
<feature type="compositionally biased region" description="Polar residues" evidence="7">
    <location>
        <begin position="392"/>
        <end position="401"/>
    </location>
</feature>
<feature type="domain" description="U1-type" evidence="9">
    <location>
        <begin position="157"/>
        <end position="191"/>
    </location>
</feature>
<accession>A0A835M920</accession>
<dbReference type="InterPro" id="IPR003604">
    <property type="entry name" value="Matrin/U1-like-C_Znf_C2H2"/>
</dbReference>
<feature type="domain" description="U1-type" evidence="9">
    <location>
        <begin position="431"/>
        <end position="465"/>
    </location>
</feature>
<dbReference type="SMART" id="SM00451">
    <property type="entry name" value="ZnF_U1"/>
    <property type="match status" value="4"/>
</dbReference>
<evidence type="ECO:0000256" key="3">
    <source>
        <dbReference type="ARBA" id="ARBA00022737"/>
    </source>
</evidence>
<organism evidence="10 11">
    <name type="scientific">Coptis chinensis</name>
    <dbReference type="NCBI Taxonomy" id="261450"/>
    <lineage>
        <taxon>Eukaryota</taxon>
        <taxon>Viridiplantae</taxon>
        <taxon>Streptophyta</taxon>
        <taxon>Embryophyta</taxon>
        <taxon>Tracheophyta</taxon>
        <taxon>Spermatophyta</taxon>
        <taxon>Magnoliopsida</taxon>
        <taxon>Ranunculales</taxon>
        <taxon>Ranunculaceae</taxon>
        <taxon>Coptidoideae</taxon>
        <taxon>Coptis</taxon>
    </lineage>
</organism>
<feature type="domain" description="C2H2-type" evidence="8">
    <location>
        <begin position="333"/>
        <end position="357"/>
    </location>
</feature>
<keyword evidence="5" id="KW-0862">Zinc</keyword>
<feature type="region of interest" description="Disordered" evidence="7">
    <location>
        <begin position="353"/>
        <end position="420"/>
    </location>
</feature>
<evidence type="ECO:0000256" key="7">
    <source>
        <dbReference type="SAM" id="MobiDB-lite"/>
    </source>
</evidence>
<dbReference type="Proteomes" id="UP000631114">
    <property type="component" value="Unassembled WGS sequence"/>
</dbReference>
<evidence type="ECO:0000256" key="1">
    <source>
        <dbReference type="ARBA" id="ARBA00004123"/>
    </source>
</evidence>
<dbReference type="PANTHER" id="PTHR46144:SF6">
    <property type="entry name" value="C2H2-TYPE DOMAIN-CONTAINING PROTEIN"/>
    <property type="match status" value="1"/>
</dbReference>
<evidence type="ECO:0000313" key="10">
    <source>
        <dbReference type="EMBL" id="KAF9624128.1"/>
    </source>
</evidence>
<evidence type="ECO:0000259" key="9">
    <source>
        <dbReference type="SMART" id="SM00451"/>
    </source>
</evidence>
<feature type="region of interest" description="Disordered" evidence="7">
    <location>
        <begin position="201"/>
        <end position="226"/>
    </location>
</feature>
<dbReference type="InterPro" id="IPR051868">
    <property type="entry name" value="ZN346_ZMAT4"/>
</dbReference>
<gene>
    <name evidence="10" type="ORF">IFM89_008066</name>
</gene>
<keyword evidence="4" id="KW-0863">Zinc-finger</keyword>
<dbReference type="SMART" id="SM00355">
    <property type="entry name" value="ZnF_C2H2"/>
    <property type="match status" value="4"/>
</dbReference>
<dbReference type="Gene3D" id="3.30.160.60">
    <property type="entry name" value="Classic Zinc Finger"/>
    <property type="match status" value="4"/>
</dbReference>
<evidence type="ECO:0000256" key="5">
    <source>
        <dbReference type="ARBA" id="ARBA00022833"/>
    </source>
</evidence>
<feature type="domain" description="C2H2-type" evidence="8">
    <location>
        <begin position="261"/>
        <end position="285"/>
    </location>
</feature>
<keyword evidence="2" id="KW-0479">Metal-binding</keyword>
<keyword evidence="6" id="KW-0539">Nucleus</keyword>
<dbReference type="EMBL" id="JADFTS010000001">
    <property type="protein sequence ID" value="KAF9624128.1"/>
    <property type="molecule type" value="Genomic_DNA"/>
</dbReference>
<dbReference type="PANTHER" id="PTHR46144">
    <property type="entry name" value="ZINC FINGER PROTEIN 385B-LIKE"/>
    <property type="match status" value="1"/>
</dbReference>
<name>A0A835M920_9MAGN</name>
<dbReference type="OrthoDB" id="434647at2759"/>
<comment type="subcellular location">
    <subcellularLocation>
        <location evidence="1">Nucleus</location>
    </subcellularLocation>
</comment>
<sequence>MDSQFYQTAPSYENYQYYPPPHQPLHHHHHAIYQTPNSSSTLLAPPGIDPSYTTPLNSYYTNAHVGFEAQPTFSYDTYQSSQVGTLPTSNYYQDPSISSSWVAKEAVQHYGALPEPGYSTAINSLNSNQIPNQILPTNPNNLAYDATQTIPKNTKVSESVRCEICKIECTSKDAHDKHLYGKKHKRNLLLQDPMSELSISHATASLPKDKKRTKKRSSSSVTGNPLGKRAMIASSVFAAGQDVEKKRQKVLEGGAAVDSVMVCSVCNVVCNSLVAFSDHISGKKHATQAGAIPTNTMLPAHLVPSFSTTPMVQPPANTVKKMVQKKPKIVQSMWCEICNTECNTKDVLDKHKLGKKHQKKLEKLQESKKIPTVPASTLSQLANNPVIGPQEKPSSNNTDSNRGSKKKLVSAPKEDVETKRRKIMSGGAAAEAVRICNICNVVCNSQTVFVSHLAGTKHANLVKKQAEAAGTSALGNITLWPVGMWNSELFHNGAQQEGAKRVSVKIVSAVRDFTNFEILVYGQSGLSQKQS</sequence>
<dbReference type="SUPFAM" id="SSF57667">
    <property type="entry name" value="beta-beta-alpha zinc fingers"/>
    <property type="match status" value="4"/>
</dbReference>
<evidence type="ECO:0000259" key="8">
    <source>
        <dbReference type="SMART" id="SM00355"/>
    </source>
</evidence>
<evidence type="ECO:0000256" key="4">
    <source>
        <dbReference type="ARBA" id="ARBA00022771"/>
    </source>
</evidence>
<keyword evidence="3" id="KW-0677">Repeat</keyword>
<dbReference type="InterPro" id="IPR013087">
    <property type="entry name" value="Znf_C2H2_type"/>
</dbReference>
<reference evidence="10 11" key="1">
    <citation type="submission" date="2020-10" db="EMBL/GenBank/DDBJ databases">
        <title>The Coptis chinensis genome and diversification of protoberbering-type alkaloids.</title>
        <authorList>
            <person name="Wang B."/>
            <person name="Shu S."/>
            <person name="Song C."/>
            <person name="Liu Y."/>
        </authorList>
    </citation>
    <scope>NUCLEOTIDE SEQUENCE [LARGE SCALE GENOMIC DNA]</scope>
    <source>
        <strain evidence="10">HL-2020</strain>
        <tissue evidence="10">Leaf</tissue>
    </source>
</reference>
<keyword evidence="11" id="KW-1185">Reference proteome</keyword>
<evidence type="ECO:0000313" key="11">
    <source>
        <dbReference type="Proteomes" id="UP000631114"/>
    </source>
</evidence>
<dbReference type="GO" id="GO:0008270">
    <property type="term" value="F:zinc ion binding"/>
    <property type="evidence" value="ECO:0007669"/>
    <property type="project" value="UniProtKB-KW"/>
</dbReference>
<evidence type="ECO:0000256" key="2">
    <source>
        <dbReference type="ARBA" id="ARBA00022723"/>
    </source>
</evidence>